<feature type="signal peptide" evidence="7">
    <location>
        <begin position="1"/>
        <end position="21"/>
    </location>
</feature>
<dbReference type="InterPro" id="IPR050490">
    <property type="entry name" value="Bact_solute-bd_prot1"/>
</dbReference>
<protein>
    <recommendedName>
        <fullName evidence="4">sn-glycerol-3-phosphate-binding periplasmic protein UgpB</fullName>
    </recommendedName>
</protein>
<keyword evidence="5" id="KW-0813">Transport</keyword>
<dbReference type="PANTHER" id="PTHR43649">
    <property type="entry name" value="ARABINOSE-BINDING PROTEIN-RELATED"/>
    <property type="match status" value="1"/>
</dbReference>
<evidence type="ECO:0000313" key="9">
    <source>
        <dbReference type="Proteomes" id="UP000007939"/>
    </source>
</evidence>
<gene>
    <name evidence="8" type="ordered locus">Spico_1739</name>
</gene>
<comment type="subunit">
    <text evidence="3">The complex is composed of two ATP-binding proteins (UgpC), two transmembrane proteins (UgpA and UgpE) and a solute-binding protein (UgpB).</text>
</comment>
<feature type="chain" id="PRO_5003308658" description="sn-glycerol-3-phosphate-binding periplasmic protein UgpB" evidence="7">
    <location>
        <begin position="22"/>
        <end position="426"/>
    </location>
</feature>
<dbReference type="HOGENOM" id="CLU_031285_10_5_12"/>
<comment type="subcellular location">
    <subcellularLocation>
        <location evidence="1">Periplasm</location>
    </subcellularLocation>
</comment>
<evidence type="ECO:0000256" key="7">
    <source>
        <dbReference type="SAM" id="SignalP"/>
    </source>
</evidence>
<dbReference type="OrthoDB" id="383937at2"/>
<evidence type="ECO:0000256" key="4">
    <source>
        <dbReference type="ARBA" id="ARBA00017470"/>
    </source>
</evidence>
<evidence type="ECO:0000256" key="2">
    <source>
        <dbReference type="ARBA" id="ARBA00008520"/>
    </source>
</evidence>
<evidence type="ECO:0000256" key="5">
    <source>
        <dbReference type="ARBA" id="ARBA00022448"/>
    </source>
</evidence>
<proteinExistence type="inferred from homology"/>
<sequence>MKKKLIALVLILAIVSGSLFAAGAKEAAPTGKTNLVWALWDTALVTYYEPLINAYQAKNPNVTIEMLDLGSADFQTMLSTQLTGGDNTIDIISVKDIPGYSTMIRAGQLLPLNDYVVQEGIDTSVYGGIIDQITVGGKFYALPFRSDFWVVYYNKDVFDAAGIAYPGNNMTLKEYDALARKVVSGSGANKIYGAHYHTWRSAVQLFGVLDGKNSIVGGEYAFLEPTYQLILDEMRDGVAMDYGTAKTTSTHYSGVFENGSVAMLNMGSWFLSTVIADIKSGKADIKNWGIVKYPHPDGVAEGTTLGTITSLAVNAKSRNQQASLDFIKFVTGAEGAEIIASTGTIPAIRTEAVLDAISSMAGFPQDDASREALKVTKTFLEMPLDERSADIEVVLNANHDNIMTRNTSIRDGLAKMSREVQAILNR</sequence>
<evidence type="ECO:0000256" key="3">
    <source>
        <dbReference type="ARBA" id="ARBA00011557"/>
    </source>
</evidence>
<dbReference type="CDD" id="cd13585">
    <property type="entry name" value="PBP2_TMBP_like"/>
    <property type="match status" value="1"/>
</dbReference>
<dbReference type="InterPro" id="IPR006059">
    <property type="entry name" value="SBP"/>
</dbReference>
<evidence type="ECO:0000256" key="1">
    <source>
        <dbReference type="ARBA" id="ARBA00004418"/>
    </source>
</evidence>
<dbReference type="eggNOG" id="COG1653">
    <property type="taxonomic scope" value="Bacteria"/>
</dbReference>
<evidence type="ECO:0000256" key="6">
    <source>
        <dbReference type="ARBA" id="ARBA00022729"/>
    </source>
</evidence>
<keyword evidence="6 7" id="KW-0732">Signal</keyword>
<dbReference type="PANTHER" id="PTHR43649:SF31">
    <property type="entry name" value="SN-GLYCEROL-3-PHOSPHATE-BINDING PERIPLASMIC PROTEIN UGPB"/>
    <property type="match status" value="1"/>
</dbReference>
<dbReference type="SUPFAM" id="SSF53850">
    <property type="entry name" value="Periplasmic binding protein-like II"/>
    <property type="match status" value="1"/>
</dbReference>
<reference evidence="9" key="1">
    <citation type="submission" date="2011-04" db="EMBL/GenBank/DDBJ databases">
        <title>The complete genome of Spirochaeta coccoides DSM 17374.</title>
        <authorList>
            <person name="Lucas S."/>
            <person name="Copeland A."/>
            <person name="Lapidus A."/>
            <person name="Bruce D."/>
            <person name="Goodwin L."/>
            <person name="Pitluck S."/>
            <person name="Peters L."/>
            <person name="Kyrpides N."/>
            <person name="Mavromatis K."/>
            <person name="Pagani I."/>
            <person name="Ivanova N."/>
            <person name="Ovchinnikova G."/>
            <person name="Lu M."/>
            <person name="Detter J.C."/>
            <person name="Tapia R."/>
            <person name="Han C."/>
            <person name="Land M."/>
            <person name="Hauser L."/>
            <person name="Markowitz V."/>
            <person name="Cheng J.-F."/>
            <person name="Hugenholtz P."/>
            <person name="Woyke T."/>
            <person name="Wu D."/>
            <person name="Spring S."/>
            <person name="Schroeder M."/>
            <person name="Brambilla E."/>
            <person name="Klenk H.-P."/>
            <person name="Eisen J.A."/>
        </authorList>
    </citation>
    <scope>NUCLEOTIDE SEQUENCE [LARGE SCALE GENOMIC DNA]</scope>
    <source>
        <strain evidence="9">ATCC BAA-1237 / DSM 17374 / SPN1</strain>
    </source>
</reference>
<evidence type="ECO:0000313" key="8">
    <source>
        <dbReference type="EMBL" id="AEC02937.1"/>
    </source>
</evidence>
<accession>F4GLA5</accession>
<dbReference type="EMBL" id="CP002659">
    <property type="protein sequence ID" value="AEC02937.1"/>
    <property type="molecule type" value="Genomic_DNA"/>
</dbReference>
<keyword evidence="9" id="KW-1185">Reference proteome</keyword>
<reference evidence="8 9" key="2">
    <citation type="journal article" date="2012" name="Stand. Genomic Sci.">
        <title>Complete genome sequence of the termite hindgut bacterium Spirochaeta coccoides type strain (SPN1(T)), reclassification in the genus Sphaerochaeta as Sphaerochaeta coccoides comb. nov. and emendations of the family Spirochaetaceae and the genus Sphaerochaeta.</title>
        <authorList>
            <person name="Abt B."/>
            <person name="Han C."/>
            <person name="Scheuner C."/>
            <person name="Lu M."/>
            <person name="Lapidus A."/>
            <person name="Nolan M."/>
            <person name="Lucas S."/>
            <person name="Hammon N."/>
            <person name="Deshpande S."/>
            <person name="Cheng J.F."/>
            <person name="Tapia R."/>
            <person name="Goodwin L.A."/>
            <person name="Pitluck S."/>
            <person name="Liolios K."/>
            <person name="Pagani I."/>
            <person name="Ivanova N."/>
            <person name="Mavromatis K."/>
            <person name="Mikhailova N."/>
            <person name="Huntemann M."/>
            <person name="Pati A."/>
            <person name="Chen A."/>
            <person name="Palaniappan K."/>
            <person name="Land M."/>
            <person name="Hauser L."/>
            <person name="Brambilla E.M."/>
            <person name="Rohde M."/>
            <person name="Spring S."/>
            <person name="Gronow S."/>
            <person name="Goker M."/>
            <person name="Woyke T."/>
            <person name="Bristow J."/>
            <person name="Eisen J.A."/>
            <person name="Markowitz V."/>
            <person name="Hugenholtz P."/>
            <person name="Kyrpides N.C."/>
            <person name="Klenk H.P."/>
            <person name="Detter J.C."/>
        </authorList>
    </citation>
    <scope>NUCLEOTIDE SEQUENCE [LARGE SCALE GENOMIC DNA]</scope>
    <source>
        <strain evidence="9">ATCC BAA-1237 / DSM 17374 / SPN1</strain>
    </source>
</reference>
<dbReference type="AlphaFoldDB" id="F4GLA5"/>
<dbReference type="Gene3D" id="3.40.190.10">
    <property type="entry name" value="Periplasmic binding protein-like II"/>
    <property type="match status" value="1"/>
</dbReference>
<comment type="similarity">
    <text evidence="2">Belongs to the bacterial solute-binding protein 1 family.</text>
</comment>
<dbReference type="GO" id="GO:0042597">
    <property type="term" value="C:periplasmic space"/>
    <property type="evidence" value="ECO:0007669"/>
    <property type="project" value="UniProtKB-SubCell"/>
</dbReference>
<dbReference type="STRING" id="760011.Spico_1739"/>
<dbReference type="Proteomes" id="UP000007939">
    <property type="component" value="Chromosome"/>
</dbReference>
<organism evidence="8 9">
    <name type="scientific">Parasphaerochaeta coccoides (strain ATCC BAA-1237 / DSM 17374 / SPN1)</name>
    <name type="common">Sphaerochaeta coccoides</name>
    <dbReference type="NCBI Taxonomy" id="760011"/>
    <lineage>
        <taxon>Bacteria</taxon>
        <taxon>Pseudomonadati</taxon>
        <taxon>Spirochaetota</taxon>
        <taxon>Spirochaetia</taxon>
        <taxon>Spirochaetales</taxon>
        <taxon>Sphaerochaetaceae</taxon>
        <taxon>Parasphaerochaeta</taxon>
    </lineage>
</organism>
<name>F4GLA5_PARC1</name>
<dbReference type="RefSeq" id="WP_013740330.1">
    <property type="nucleotide sequence ID" value="NC_015436.1"/>
</dbReference>
<dbReference type="Pfam" id="PF01547">
    <property type="entry name" value="SBP_bac_1"/>
    <property type="match status" value="1"/>
</dbReference>
<dbReference type="KEGG" id="scc:Spico_1739"/>